<feature type="domain" description="ABC transmembrane type-1" evidence="8">
    <location>
        <begin position="76"/>
        <end position="289"/>
    </location>
</feature>
<dbReference type="Pfam" id="PF00528">
    <property type="entry name" value="BPD_transp_1"/>
    <property type="match status" value="1"/>
</dbReference>
<evidence type="ECO:0000256" key="5">
    <source>
        <dbReference type="ARBA" id="ARBA00022989"/>
    </source>
</evidence>
<feature type="transmembrane region" description="Helical" evidence="7">
    <location>
        <begin position="268"/>
        <end position="292"/>
    </location>
</feature>
<reference evidence="9" key="1">
    <citation type="submission" date="2020-05" db="EMBL/GenBank/DDBJ databases">
        <authorList>
            <person name="Chiriac C."/>
            <person name="Salcher M."/>
            <person name="Ghai R."/>
            <person name="Kavagutti S V."/>
        </authorList>
    </citation>
    <scope>NUCLEOTIDE SEQUENCE</scope>
</reference>
<dbReference type="InterPro" id="IPR000515">
    <property type="entry name" value="MetI-like"/>
</dbReference>
<evidence type="ECO:0000256" key="1">
    <source>
        <dbReference type="ARBA" id="ARBA00004651"/>
    </source>
</evidence>
<proteinExistence type="predicted"/>
<dbReference type="GO" id="GO:0005886">
    <property type="term" value="C:plasma membrane"/>
    <property type="evidence" value="ECO:0007669"/>
    <property type="project" value="UniProtKB-SubCell"/>
</dbReference>
<dbReference type="InterPro" id="IPR035906">
    <property type="entry name" value="MetI-like_sf"/>
</dbReference>
<name>A0A6J6STC3_9ZZZZ</name>
<feature type="transmembrane region" description="Helical" evidence="7">
    <location>
        <begin position="82"/>
        <end position="101"/>
    </location>
</feature>
<sequence length="301" mass="32969">MKNRSSSRFSHIKLPYLLTLPIILLVALLVVYPISQAIWTSLTDKTLGAAVDEKINFVGLRNYNSLLHSPTFLASLRITTTYALLNVVFSVGAGLLTAILVNKKFRGRGGIRALMTAPWAFPDIASVIIFIWILNSAFGVVGILNQHLPFDTSGGWLTSSPYAFVSIIVMSMWKTFPFYSIVFLAALQGVPEDLTEAATVDGAGPFQRFKTVTLPSIRPTFVLLALLAFIFAFRQFSMIYLTTGGGPERDTETLVLAVYNTAFKYYDLALSSAIGVVGLIFTFLIAVAFLALQSRAEKSNS</sequence>
<evidence type="ECO:0000256" key="2">
    <source>
        <dbReference type="ARBA" id="ARBA00022448"/>
    </source>
</evidence>
<dbReference type="Gene3D" id="1.10.3720.10">
    <property type="entry name" value="MetI-like"/>
    <property type="match status" value="1"/>
</dbReference>
<evidence type="ECO:0000313" key="9">
    <source>
        <dbReference type="EMBL" id="CAB4738142.1"/>
    </source>
</evidence>
<dbReference type="GO" id="GO:0055085">
    <property type="term" value="P:transmembrane transport"/>
    <property type="evidence" value="ECO:0007669"/>
    <property type="project" value="InterPro"/>
</dbReference>
<feature type="transmembrane region" description="Helical" evidence="7">
    <location>
        <begin position="121"/>
        <end position="144"/>
    </location>
</feature>
<keyword evidence="3" id="KW-1003">Cell membrane</keyword>
<feature type="transmembrane region" description="Helical" evidence="7">
    <location>
        <begin position="12"/>
        <end position="34"/>
    </location>
</feature>
<evidence type="ECO:0000256" key="6">
    <source>
        <dbReference type="ARBA" id="ARBA00023136"/>
    </source>
</evidence>
<evidence type="ECO:0000256" key="4">
    <source>
        <dbReference type="ARBA" id="ARBA00022692"/>
    </source>
</evidence>
<organism evidence="9">
    <name type="scientific">freshwater metagenome</name>
    <dbReference type="NCBI Taxonomy" id="449393"/>
    <lineage>
        <taxon>unclassified sequences</taxon>
        <taxon>metagenomes</taxon>
        <taxon>ecological metagenomes</taxon>
    </lineage>
</organism>
<keyword evidence="6 7" id="KW-0472">Membrane</keyword>
<dbReference type="InterPro" id="IPR051393">
    <property type="entry name" value="ABC_transporter_permease"/>
</dbReference>
<feature type="transmembrane region" description="Helical" evidence="7">
    <location>
        <begin position="220"/>
        <end position="241"/>
    </location>
</feature>
<protein>
    <submittedName>
        <fullName evidence="9">Unannotated protein</fullName>
    </submittedName>
</protein>
<evidence type="ECO:0000259" key="8">
    <source>
        <dbReference type="PROSITE" id="PS50928"/>
    </source>
</evidence>
<comment type="subcellular location">
    <subcellularLocation>
        <location evidence="1">Cell membrane</location>
        <topology evidence="1">Multi-pass membrane protein</topology>
    </subcellularLocation>
</comment>
<dbReference type="PANTHER" id="PTHR30193">
    <property type="entry name" value="ABC TRANSPORTER PERMEASE PROTEIN"/>
    <property type="match status" value="1"/>
</dbReference>
<keyword evidence="4 7" id="KW-0812">Transmembrane</keyword>
<keyword evidence="2" id="KW-0813">Transport</keyword>
<feature type="transmembrane region" description="Helical" evidence="7">
    <location>
        <begin position="164"/>
        <end position="187"/>
    </location>
</feature>
<dbReference type="CDD" id="cd06261">
    <property type="entry name" value="TM_PBP2"/>
    <property type="match status" value="1"/>
</dbReference>
<evidence type="ECO:0000256" key="3">
    <source>
        <dbReference type="ARBA" id="ARBA00022475"/>
    </source>
</evidence>
<dbReference type="PROSITE" id="PS50928">
    <property type="entry name" value="ABC_TM1"/>
    <property type="match status" value="1"/>
</dbReference>
<evidence type="ECO:0000256" key="7">
    <source>
        <dbReference type="SAM" id="Phobius"/>
    </source>
</evidence>
<dbReference type="SUPFAM" id="SSF161098">
    <property type="entry name" value="MetI-like"/>
    <property type="match status" value="1"/>
</dbReference>
<dbReference type="PANTHER" id="PTHR30193:SF37">
    <property type="entry name" value="INNER MEMBRANE ABC TRANSPORTER PERMEASE PROTEIN YCJO"/>
    <property type="match status" value="1"/>
</dbReference>
<dbReference type="AlphaFoldDB" id="A0A6J6STC3"/>
<gene>
    <name evidence="9" type="ORF">UFOPK2802_00366</name>
</gene>
<accession>A0A6J6STC3</accession>
<keyword evidence="5 7" id="KW-1133">Transmembrane helix</keyword>
<dbReference type="EMBL" id="CAEZYX010000021">
    <property type="protein sequence ID" value="CAB4738142.1"/>
    <property type="molecule type" value="Genomic_DNA"/>
</dbReference>